<sequence length="128" mass="14748">MQASATDIFKKLGVEELNTPMPRTSRLEGRYPGEGIIDYVLGSMIHIYYRQEVMDELETLDSVISSDKGEKWVNVKKLFSVIGKDSRENLEYGISKAYEFGYVNVILFNGVRYFNLTDKCKNVKLYEV</sequence>
<protein>
    <submittedName>
        <fullName evidence="1">Uncharacterized protein</fullName>
    </submittedName>
</protein>
<reference evidence="1 2" key="1">
    <citation type="submission" date="2016-03" db="EMBL/GenBank/DDBJ databases">
        <title>Comparison of Bacillus endophyticus and B. anthracis characteristics using whole genome sequence analysis and microbiological techniques.</title>
        <authorList>
            <person name="Lekota K.E."/>
            <person name="Mafofo J."/>
            <person name="Rees J."/>
            <person name="Muchadeyi F.C."/>
            <person name="Madoroba E."/>
            <person name="Van Heerden H."/>
        </authorList>
    </citation>
    <scope>NUCLEOTIDE SEQUENCE [LARGE SCALE GENOMIC DNA]</scope>
    <source>
        <strain evidence="1 2">3631_10C</strain>
    </source>
</reference>
<evidence type="ECO:0000313" key="2">
    <source>
        <dbReference type="Proteomes" id="UP000250174"/>
    </source>
</evidence>
<proteinExistence type="predicted"/>
<dbReference type="AlphaFoldDB" id="A0AAX1QAD0"/>
<name>A0AAX1QAD0_9BACI</name>
<dbReference type="Proteomes" id="UP000250174">
    <property type="component" value="Unassembled WGS sequence"/>
</dbReference>
<accession>A0AAX1QAD0</accession>
<comment type="caution">
    <text evidence="1">The sequence shown here is derived from an EMBL/GenBank/DDBJ whole genome shotgun (WGS) entry which is preliminary data.</text>
</comment>
<dbReference type="EMBL" id="LVYK01000011">
    <property type="protein sequence ID" value="RAS78965.1"/>
    <property type="molecule type" value="Genomic_DNA"/>
</dbReference>
<evidence type="ECO:0000313" key="1">
    <source>
        <dbReference type="EMBL" id="RAS78965.1"/>
    </source>
</evidence>
<organism evidence="1 2">
    <name type="scientific">Priestia endophytica</name>
    <dbReference type="NCBI Taxonomy" id="135735"/>
    <lineage>
        <taxon>Bacteria</taxon>
        <taxon>Bacillati</taxon>
        <taxon>Bacillota</taxon>
        <taxon>Bacilli</taxon>
        <taxon>Bacillales</taxon>
        <taxon>Bacillaceae</taxon>
        <taxon>Priestia</taxon>
    </lineage>
</organism>
<dbReference type="RefSeq" id="WP_111923897.1">
    <property type="nucleotide sequence ID" value="NZ_LVYK01000011.1"/>
</dbReference>
<gene>
    <name evidence="1" type="ORF">A3864_07510</name>
</gene>